<evidence type="ECO:0000313" key="5">
    <source>
        <dbReference type="Proteomes" id="UP000054266"/>
    </source>
</evidence>
<feature type="compositionally biased region" description="Polar residues" evidence="2">
    <location>
        <begin position="36"/>
        <end position="57"/>
    </location>
</feature>
<dbReference type="EMBL" id="KN846960">
    <property type="protein sequence ID" value="KIW64939.1"/>
    <property type="molecule type" value="Genomic_DNA"/>
</dbReference>
<dbReference type="STRING" id="5601.A0A0D2FYG1"/>
<protein>
    <recommendedName>
        <fullName evidence="3">Ubiquinol-cytochrome c chaperone domain-containing protein</fullName>
    </recommendedName>
</protein>
<keyword evidence="5" id="KW-1185">Reference proteome</keyword>
<feature type="compositionally biased region" description="Basic residues" evidence="2">
    <location>
        <begin position="25"/>
        <end position="35"/>
    </location>
</feature>
<dbReference type="GO" id="GO:0005739">
    <property type="term" value="C:mitochondrion"/>
    <property type="evidence" value="ECO:0007669"/>
    <property type="project" value="TreeGrafter"/>
</dbReference>
<sequence>MSSFNVCSCCLRALRQTAKAETKTARAHTQIRSRRQYLSTASTKWQQQASRSSNQAPMEQPAVPPTTAATITTNITASPAPNNEFESPPASQQTAQQALPTTVSTVTSNVTAPPPPSETEPPSPQAGQDKSSAQPSPGTSVSQMQRQIQSSLSSQPSKLNIPARLAQTLQRNVPAATKTYTIYGQTEALFKSCAAQADYTIPQDQRMNILTGKGPAKEASQEGAELGHPLPENKHAWWFTTLNLPPTFSTWSQITFLHLYVIVTQLRAVLESESEFQNYHRYLIEHFSRAAEDKMVMLHNLNAQGIRSRYLKDLLLQWRGILVSYDEGLVKGDAVLASAIWRNLFRADENVDWVKVAQVVAFLRLAVRKVGSMTMDNLIRHLNTQSGTSIWPAAQGSIATLVDKQSRGINAPFEQ</sequence>
<proteinExistence type="inferred from homology"/>
<evidence type="ECO:0000313" key="4">
    <source>
        <dbReference type="EMBL" id="KIW64939.1"/>
    </source>
</evidence>
<feature type="domain" description="Ubiquinol-cytochrome c chaperone" evidence="3">
    <location>
        <begin position="241"/>
        <end position="379"/>
    </location>
</feature>
<evidence type="ECO:0000256" key="1">
    <source>
        <dbReference type="ARBA" id="ARBA00006407"/>
    </source>
</evidence>
<dbReference type="Proteomes" id="UP000054266">
    <property type="component" value="Unassembled WGS sequence"/>
</dbReference>
<comment type="similarity">
    <text evidence="1">Belongs to the CBP3 family.</text>
</comment>
<dbReference type="InterPro" id="IPR021150">
    <property type="entry name" value="Ubiq_cyt_c_chap"/>
</dbReference>
<feature type="region of interest" description="Disordered" evidence="2">
    <location>
        <begin position="18"/>
        <end position="64"/>
    </location>
</feature>
<dbReference type="AlphaFoldDB" id="A0A0D2FYG1"/>
<feature type="compositionally biased region" description="Pro residues" evidence="2">
    <location>
        <begin position="112"/>
        <end position="124"/>
    </location>
</feature>
<dbReference type="Pfam" id="PF03981">
    <property type="entry name" value="Ubiq_cyt_C_chap"/>
    <property type="match status" value="1"/>
</dbReference>
<organism evidence="4 5">
    <name type="scientific">Phialophora macrospora</name>
    <dbReference type="NCBI Taxonomy" id="1851006"/>
    <lineage>
        <taxon>Eukaryota</taxon>
        <taxon>Fungi</taxon>
        <taxon>Dikarya</taxon>
        <taxon>Ascomycota</taxon>
        <taxon>Pezizomycotina</taxon>
        <taxon>Eurotiomycetes</taxon>
        <taxon>Chaetothyriomycetidae</taxon>
        <taxon>Chaetothyriales</taxon>
        <taxon>Herpotrichiellaceae</taxon>
        <taxon>Phialophora</taxon>
    </lineage>
</organism>
<evidence type="ECO:0000256" key="2">
    <source>
        <dbReference type="SAM" id="MobiDB-lite"/>
    </source>
</evidence>
<dbReference type="PANTHER" id="PTHR12184:SF1">
    <property type="entry name" value="UBIQUINOL-CYTOCHROME-C REDUCTASE COMPLEX ASSEMBLY FACTOR 1"/>
    <property type="match status" value="1"/>
</dbReference>
<dbReference type="HOGENOM" id="CLU_053729_2_0_1"/>
<evidence type="ECO:0000259" key="3">
    <source>
        <dbReference type="Pfam" id="PF03981"/>
    </source>
</evidence>
<reference evidence="4 5" key="1">
    <citation type="submission" date="2015-01" db="EMBL/GenBank/DDBJ databases">
        <title>The Genome Sequence of Capronia semiimmersa CBS27337.</title>
        <authorList>
            <consortium name="The Broad Institute Genomics Platform"/>
            <person name="Cuomo C."/>
            <person name="de Hoog S."/>
            <person name="Gorbushina A."/>
            <person name="Stielow B."/>
            <person name="Teixiera M."/>
            <person name="Abouelleil A."/>
            <person name="Chapman S.B."/>
            <person name="Priest M."/>
            <person name="Young S.K."/>
            <person name="Wortman J."/>
            <person name="Nusbaum C."/>
            <person name="Birren B."/>
        </authorList>
    </citation>
    <scope>NUCLEOTIDE SEQUENCE [LARGE SCALE GENOMIC DNA]</scope>
    <source>
        <strain evidence="4 5">CBS 27337</strain>
    </source>
</reference>
<dbReference type="GO" id="GO:0034551">
    <property type="term" value="P:mitochondrial respiratory chain complex III assembly"/>
    <property type="evidence" value="ECO:0007669"/>
    <property type="project" value="TreeGrafter"/>
</dbReference>
<name>A0A0D2FYG1_9EURO</name>
<dbReference type="PANTHER" id="PTHR12184">
    <property type="entry name" value="UBIQUINOL-CYTOCHROME C REDUCTASE COMPLEX ASSEMBLY FACTOR 1 FAMILY MEMBER"/>
    <property type="match status" value="1"/>
</dbReference>
<feature type="compositionally biased region" description="Low complexity" evidence="2">
    <location>
        <begin position="76"/>
        <end position="111"/>
    </location>
</feature>
<accession>A0A0D2FYG1</accession>
<feature type="compositionally biased region" description="Polar residues" evidence="2">
    <location>
        <begin position="125"/>
        <end position="157"/>
    </location>
</feature>
<gene>
    <name evidence="4" type="ORF">PV04_07239</name>
</gene>
<feature type="region of interest" description="Disordered" evidence="2">
    <location>
        <begin position="76"/>
        <end position="157"/>
    </location>
</feature>
<dbReference type="InterPro" id="IPR007129">
    <property type="entry name" value="Ubiqinol_cyt_c_chaperone_CPB3"/>
</dbReference>